<organism evidence="2 3">
    <name type="scientific">Phakopsora pachyrhizi</name>
    <name type="common">Asian soybean rust disease fungus</name>
    <dbReference type="NCBI Taxonomy" id="170000"/>
    <lineage>
        <taxon>Eukaryota</taxon>
        <taxon>Fungi</taxon>
        <taxon>Dikarya</taxon>
        <taxon>Basidiomycota</taxon>
        <taxon>Pucciniomycotina</taxon>
        <taxon>Pucciniomycetes</taxon>
        <taxon>Pucciniales</taxon>
        <taxon>Phakopsoraceae</taxon>
        <taxon>Phakopsora</taxon>
    </lineage>
</organism>
<dbReference type="EMBL" id="CALTRL010001788">
    <property type="protein sequence ID" value="CAH7673716.1"/>
    <property type="molecule type" value="Genomic_DNA"/>
</dbReference>
<reference evidence="2" key="1">
    <citation type="submission" date="2022-06" db="EMBL/GenBank/DDBJ databases">
        <authorList>
            <consortium name="SYNGENTA / RWTH Aachen University"/>
        </authorList>
    </citation>
    <scope>NUCLEOTIDE SEQUENCE</scope>
</reference>
<accession>A0AAV0AUZ3</accession>
<dbReference type="AlphaFoldDB" id="A0AAV0AUZ3"/>
<protein>
    <submittedName>
        <fullName evidence="2">Expressed protein</fullName>
    </submittedName>
</protein>
<keyword evidence="3" id="KW-1185">Reference proteome</keyword>
<evidence type="ECO:0000313" key="3">
    <source>
        <dbReference type="Proteomes" id="UP001153365"/>
    </source>
</evidence>
<name>A0AAV0AUZ3_PHAPC</name>
<comment type="caution">
    <text evidence="2">The sequence shown here is derived from an EMBL/GenBank/DDBJ whole genome shotgun (WGS) entry which is preliminary data.</text>
</comment>
<feature type="compositionally biased region" description="Polar residues" evidence="1">
    <location>
        <begin position="41"/>
        <end position="72"/>
    </location>
</feature>
<gene>
    <name evidence="2" type="ORF">PPACK8108_LOCUS8602</name>
</gene>
<feature type="region of interest" description="Disordered" evidence="1">
    <location>
        <begin position="41"/>
        <end position="78"/>
    </location>
</feature>
<evidence type="ECO:0000313" key="2">
    <source>
        <dbReference type="EMBL" id="CAH7673716.1"/>
    </source>
</evidence>
<dbReference type="Proteomes" id="UP001153365">
    <property type="component" value="Unassembled WGS sequence"/>
</dbReference>
<sequence>MADPISSPTPVPQQINSGNQLAKKYISCQVPTLVQTASPNHVYQQQPKPSHNQQTHPKQINSQAVSQNQVNPHQPLAGGVRPLQQQMAQHLLNAHPQARSQRLAQHQQQRYHDEVQMTTDPLECFNIRNLAHRRYTSNHLSMNLILGTPWTVNQLLEDQHGSRSKRKAVDLNESLSVDQRRLRLKKKLADLEQEIEAMNSTSVRLER</sequence>
<evidence type="ECO:0000256" key="1">
    <source>
        <dbReference type="SAM" id="MobiDB-lite"/>
    </source>
</evidence>
<proteinExistence type="predicted"/>